<proteinExistence type="predicted"/>
<sequence length="158" mass="18048">MGLKGTIPLCCKEIEESSGEDGMDNDATRVGGFPKLVIVVLMSALFRESVLPNRNTVDNKCPVYEHYNSIRVSMDLRMQIPYWMFLAVCIGNIKCSHCITPFLPEMYYLFNMAFMHPRRKSTIQHFLEEEQDPGSNAPLSDPIAKNPDEATHKEYEKI</sequence>
<dbReference type="Proteomes" id="UP001605036">
    <property type="component" value="Unassembled WGS sequence"/>
</dbReference>
<feature type="compositionally biased region" description="Basic and acidic residues" evidence="1">
    <location>
        <begin position="146"/>
        <end position="158"/>
    </location>
</feature>
<dbReference type="AlphaFoldDB" id="A0ABD1XVS0"/>
<accession>A0ABD1XVS0</accession>
<reference evidence="2 3" key="1">
    <citation type="submission" date="2024-09" db="EMBL/GenBank/DDBJ databases">
        <title>Chromosome-scale assembly of Riccia fluitans.</title>
        <authorList>
            <person name="Paukszto L."/>
            <person name="Sawicki J."/>
            <person name="Karawczyk K."/>
            <person name="Piernik-Szablinska J."/>
            <person name="Szczecinska M."/>
            <person name="Mazdziarz M."/>
        </authorList>
    </citation>
    <scope>NUCLEOTIDE SEQUENCE [LARGE SCALE GENOMIC DNA]</scope>
    <source>
        <strain evidence="2">Rf_01</strain>
        <tissue evidence="2">Aerial parts of the thallus</tissue>
    </source>
</reference>
<name>A0ABD1XVS0_9MARC</name>
<keyword evidence="3" id="KW-1185">Reference proteome</keyword>
<organism evidence="2 3">
    <name type="scientific">Riccia fluitans</name>
    <dbReference type="NCBI Taxonomy" id="41844"/>
    <lineage>
        <taxon>Eukaryota</taxon>
        <taxon>Viridiplantae</taxon>
        <taxon>Streptophyta</taxon>
        <taxon>Embryophyta</taxon>
        <taxon>Marchantiophyta</taxon>
        <taxon>Marchantiopsida</taxon>
        <taxon>Marchantiidae</taxon>
        <taxon>Marchantiales</taxon>
        <taxon>Ricciaceae</taxon>
        <taxon>Riccia</taxon>
    </lineage>
</organism>
<gene>
    <name evidence="2" type="ORF">R1flu_024729</name>
</gene>
<evidence type="ECO:0000256" key="1">
    <source>
        <dbReference type="SAM" id="MobiDB-lite"/>
    </source>
</evidence>
<protein>
    <submittedName>
        <fullName evidence="2">Uncharacterized protein</fullName>
    </submittedName>
</protein>
<evidence type="ECO:0000313" key="3">
    <source>
        <dbReference type="Proteomes" id="UP001605036"/>
    </source>
</evidence>
<comment type="caution">
    <text evidence="2">The sequence shown here is derived from an EMBL/GenBank/DDBJ whole genome shotgun (WGS) entry which is preliminary data.</text>
</comment>
<dbReference type="EMBL" id="JBHFFA010000007">
    <property type="protein sequence ID" value="KAL2613037.1"/>
    <property type="molecule type" value="Genomic_DNA"/>
</dbReference>
<evidence type="ECO:0000313" key="2">
    <source>
        <dbReference type="EMBL" id="KAL2613037.1"/>
    </source>
</evidence>
<feature type="region of interest" description="Disordered" evidence="1">
    <location>
        <begin position="130"/>
        <end position="158"/>
    </location>
</feature>